<evidence type="ECO:0000256" key="10">
    <source>
        <dbReference type="ARBA" id="ARBA00023186"/>
    </source>
</evidence>
<dbReference type="GO" id="GO:0015035">
    <property type="term" value="F:protein-disulfide reductase activity"/>
    <property type="evidence" value="ECO:0007669"/>
    <property type="project" value="InterPro"/>
</dbReference>
<keyword evidence="14" id="KW-1185">Reference proteome</keyword>
<evidence type="ECO:0000256" key="12">
    <source>
        <dbReference type="SAM" id="Phobius"/>
    </source>
</evidence>
<dbReference type="AlphaFoldDB" id="A0A1I5U8Q0"/>
<evidence type="ECO:0000313" key="13">
    <source>
        <dbReference type="EMBL" id="SFP91635.1"/>
    </source>
</evidence>
<keyword evidence="9" id="KW-1015">Disulfide bond</keyword>
<dbReference type="InterPro" id="IPR023380">
    <property type="entry name" value="DsbB-like_sf"/>
</dbReference>
<feature type="transmembrane region" description="Helical" evidence="12">
    <location>
        <begin position="128"/>
        <end position="151"/>
    </location>
</feature>
<dbReference type="STRING" id="441119.SAMN04488047_11840"/>
<evidence type="ECO:0000256" key="8">
    <source>
        <dbReference type="ARBA" id="ARBA00023136"/>
    </source>
</evidence>
<dbReference type="PIRSF" id="PIRSF036659">
    <property type="entry name" value="BdbC"/>
    <property type="match status" value="1"/>
</dbReference>
<dbReference type="Proteomes" id="UP000199356">
    <property type="component" value="Unassembled WGS sequence"/>
</dbReference>
<evidence type="ECO:0000256" key="2">
    <source>
        <dbReference type="ARBA" id="ARBA00007602"/>
    </source>
</evidence>
<dbReference type="GO" id="GO:0006457">
    <property type="term" value="P:protein folding"/>
    <property type="evidence" value="ECO:0007669"/>
    <property type="project" value="InterPro"/>
</dbReference>
<comment type="similarity">
    <text evidence="2">Belongs to the DsbB family. BdbC subfamily.</text>
</comment>
<feature type="transmembrane region" description="Helical" evidence="12">
    <location>
        <begin position="58"/>
        <end position="78"/>
    </location>
</feature>
<dbReference type="Gene3D" id="1.20.1550.10">
    <property type="entry name" value="DsbB-like"/>
    <property type="match status" value="1"/>
</dbReference>
<reference evidence="13 14" key="1">
    <citation type="submission" date="2016-10" db="EMBL/GenBank/DDBJ databases">
        <authorList>
            <person name="de Groot N.N."/>
        </authorList>
    </citation>
    <scope>NUCLEOTIDE SEQUENCE [LARGE SCALE GENOMIC DNA]</scope>
    <source>
        <strain evidence="13 14">DSM 19547</strain>
    </source>
</reference>
<accession>A0A1I5U8Q0</accession>
<feature type="transmembrane region" description="Helical" evidence="12">
    <location>
        <begin position="85"/>
        <end position="108"/>
    </location>
</feature>
<keyword evidence="6 12" id="KW-1133">Transmembrane helix</keyword>
<evidence type="ECO:0000256" key="11">
    <source>
        <dbReference type="ARBA" id="ARBA00023284"/>
    </source>
</evidence>
<dbReference type="InterPro" id="IPR012187">
    <property type="entry name" value="Disulphide_bond_form_BdbC"/>
</dbReference>
<evidence type="ECO:0000256" key="7">
    <source>
        <dbReference type="ARBA" id="ARBA00023002"/>
    </source>
</evidence>
<evidence type="ECO:0000256" key="9">
    <source>
        <dbReference type="ARBA" id="ARBA00023157"/>
    </source>
</evidence>
<keyword evidence="7" id="KW-0560">Oxidoreductase</keyword>
<dbReference type="SUPFAM" id="SSF158442">
    <property type="entry name" value="DsbB-like"/>
    <property type="match status" value="1"/>
</dbReference>
<keyword evidence="5" id="KW-0249">Electron transport</keyword>
<proteinExistence type="inferred from homology"/>
<organism evidence="13 14">
    <name type="scientific">Tranquillimonas alkanivorans</name>
    <dbReference type="NCBI Taxonomy" id="441119"/>
    <lineage>
        <taxon>Bacteria</taxon>
        <taxon>Pseudomonadati</taxon>
        <taxon>Pseudomonadota</taxon>
        <taxon>Alphaproteobacteria</taxon>
        <taxon>Rhodobacterales</taxon>
        <taxon>Roseobacteraceae</taxon>
        <taxon>Tranquillimonas</taxon>
    </lineage>
</organism>
<keyword evidence="8 12" id="KW-0472">Membrane</keyword>
<dbReference type="InterPro" id="IPR003752">
    <property type="entry name" value="DiS_bond_form_DsbB/BdbC"/>
</dbReference>
<dbReference type="Pfam" id="PF02600">
    <property type="entry name" value="DsbB"/>
    <property type="match status" value="1"/>
</dbReference>
<evidence type="ECO:0000256" key="1">
    <source>
        <dbReference type="ARBA" id="ARBA00004141"/>
    </source>
</evidence>
<sequence>MARQRPKSRRVSDRGLLLMAELRGEAALFLAWGLALAASLTVLFIGEVLGQAPCTLCWFQRAFMFPLAVLLGLGLWWQDRSVARYAIALAGLGAVFALWHLALFVRLVPEQVQPCTATGPSCTDQNQLLFGVPIPALSLLSFGLIAALSAISRKETPA</sequence>
<evidence type="ECO:0000256" key="5">
    <source>
        <dbReference type="ARBA" id="ARBA00022982"/>
    </source>
</evidence>
<gene>
    <name evidence="13" type="ORF">SAMN04488047_11840</name>
</gene>
<dbReference type="PANTHER" id="PTHR43469">
    <property type="entry name" value="DISULFIDE FORMATION PROTEIN-RELATED"/>
    <property type="match status" value="1"/>
</dbReference>
<evidence type="ECO:0000256" key="4">
    <source>
        <dbReference type="ARBA" id="ARBA00022692"/>
    </source>
</evidence>
<name>A0A1I5U8Q0_9RHOB</name>
<keyword evidence="10" id="KW-0143">Chaperone</keyword>
<evidence type="ECO:0000256" key="3">
    <source>
        <dbReference type="ARBA" id="ARBA00022448"/>
    </source>
</evidence>
<protein>
    <submittedName>
        <fullName evidence="13">Disulfide bond formation protein DsbB</fullName>
    </submittedName>
</protein>
<dbReference type="GO" id="GO:0016020">
    <property type="term" value="C:membrane"/>
    <property type="evidence" value="ECO:0007669"/>
    <property type="project" value="UniProtKB-SubCell"/>
</dbReference>
<dbReference type="PANTHER" id="PTHR43469:SF1">
    <property type="entry name" value="SPBETA PROPHAGE-DERIVED DISULFIDE BOND FORMATION PROTEIN B"/>
    <property type="match status" value="1"/>
</dbReference>
<keyword evidence="3" id="KW-0813">Transport</keyword>
<dbReference type="EMBL" id="FOXA01000018">
    <property type="protein sequence ID" value="SFP91635.1"/>
    <property type="molecule type" value="Genomic_DNA"/>
</dbReference>
<comment type="subcellular location">
    <subcellularLocation>
        <location evidence="1">Membrane</location>
        <topology evidence="1">Multi-pass membrane protein</topology>
    </subcellularLocation>
</comment>
<keyword evidence="11" id="KW-0676">Redox-active center</keyword>
<feature type="transmembrane region" description="Helical" evidence="12">
    <location>
        <begin position="26"/>
        <end position="46"/>
    </location>
</feature>
<evidence type="ECO:0000256" key="6">
    <source>
        <dbReference type="ARBA" id="ARBA00022989"/>
    </source>
</evidence>
<evidence type="ECO:0000313" key="14">
    <source>
        <dbReference type="Proteomes" id="UP000199356"/>
    </source>
</evidence>
<keyword evidence="4 12" id="KW-0812">Transmembrane</keyword>